<dbReference type="InterPro" id="IPR029063">
    <property type="entry name" value="SAM-dependent_MTases_sf"/>
</dbReference>
<dbReference type="InterPro" id="IPR047048">
    <property type="entry name" value="TlyA"/>
</dbReference>
<dbReference type="NCBIfam" id="TIGR00478">
    <property type="entry name" value="tly"/>
    <property type="match status" value="1"/>
</dbReference>
<evidence type="ECO:0000256" key="2">
    <source>
        <dbReference type="ARBA" id="ARBA00029460"/>
    </source>
</evidence>
<dbReference type="SUPFAM" id="SSF55174">
    <property type="entry name" value="Alpha-L RNA-binding motif"/>
    <property type="match status" value="1"/>
</dbReference>
<dbReference type="PANTHER" id="PTHR32319:SF0">
    <property type="entry name" value="BACTERIAL HEMOLYSIN-LIKE PROTEIN"/>
    <property type="match status" value="1"/>
</dbReference>
<name>A0ABS4KIL6_9FIRM</name>
<evidence type="ECO:0000313" key="6">
    <source>
        <dbReference type="Proteomes" id="UP001314903"/>
    </source>
</evidence>
<dbReference type="SMART" id="SM00363">
    <property type="entry name" value="S4"/>
    <property type="match status" value="1"/>
</dbReference>
<protein>
    <submittedName>
        <fullName evidence="5">23S rRNA (Cytidine1920-2'-O)/16S rRNA (Cytidine1409-2'-O)-methyltransferase</fullName>
        <ecNumber evidence="5">2.1.1.226</ecNumber>
        <ecNumber evidence="5">2.1.1.227</ecNumber>
    </submittedName>
</protein>
<dbReference type="PIRSF" id="PIRSF005578">
    <property type="entry name" value="TlyA"/>
    <property type="match status" value="1"/>
</dbReference>
<dbReference type="PANTHER" id="PTHR32319">
    <property type="entry name" value="BACTERIAL HEMOLYSIN-LIKE PROTEIN"/>
    <property type="match status" value="1"/>
</dbReference>
<proteinExistence type="inferred from homology"/>
<gene>
    <name evidence="5" type="ORF">J2Z35_001390</name>
</gene>
<keyword evidence="5" id="KW-0489">Methyltransferase</keyword>
<reference evidence="5 6" key="1">
    <citation type="submission" date="2021-03" db="EMBL/GenBank/DDBJ databases">
        <title>Genomic Encyclopedia of Type Strains, Phase IV (KMG-IV): sequencing the most valuable type-strain genomes for metagenomic binning, comparative biology and taxonomic classification.</title>
        <authorList>
            <person name="Goeker M."/>
        </authorList>
    </citation>
    <scope>NUCLEOTIDE SEQUENCE [LARGE SCALE GENOMIC DNA]</scope>
    <source>
        <strain evidence="5 6">DSM 27512</strain>
    </source>
</reference>
<comment type="similarity">
    <text evidence="2">Belongs to the TlyA family.</text>
</comment>
<dbReference type="Pfam" id="PF01479">
    <property type="entry name" value="S4"/>
    <property type="match status" value="1"/>
</dbReference>
<dbReference type="InterPro" id="IPR004538">
    <property type="entry name" value="Hemolysin_A/TlyA"/>
</dbReference>
<dbReference type="EC" id="2.1.1.226" evidence="5"/>
<organism evidence="5 6">
    <name type="scientific">Acetoanaerobium pronyense</name>
    <dbReference type="NCBI Taxonomy" id="1482736"/>
    <lineage>
        <taxon>Bacteria</taxon>
        <taxon>Bacillati</taxon>
        <taxon>Bacillota</taxon>
        <taxon>Clostridia</taxon>
        <taxon>Peptostreptococcales</taxon>
        <taxon>Filifactoraceae</taxon>
        <taxon>Acetoanaerobium</taxon>
    </lineage>
</organism>
<keyword evidence="1 3" id="KW-0694">RNA-binding</keyword>
<dbReference type="GO" id="GO:0032259">
    <property type="term" value="P:methylation"/>
    <property type="evidence" value="ECO:0007669"/>
    <property type="project" value="UniProtKB-KW"/>
</dbReference>
<keyword evidence="5" id="KW-0808">Transferase</keyword>
<dbReference type="SUPFAM" id="SSF53335">
    <property type="entry name" value="S-adenosyl-L-methionine-dependent methyltransferases"/>
    <property type="match status" value="1"/>
</dbReference>
<dbReference type="RefSeq" id="WP_209660656.1">
    <property type="nucleotide sequence ID" value="NZ_JAGGLI010000013.1"/>
</dbReference>
<dbReference type="InterPro" id="IPR002877">
    <property type="entry name" value="RNA_MeTrfase_FtsJ_dom"/>
</dbReference>
<dbReference type="Proteomes" id="UP001314903">
    <property type="component" value="Unassembled WGS sequence"/>
</dbReference>
<sequence length="274" mass="30839">MKKRLDILLVELGFFDSREKAKRNIMAGNVIVGNFMVDKAGTLVDEEEIIKIKNDSLPYVSRGGLKLEKALKYFSIELDNKICFDIGASTGGFTDCMLQNNAKKVYSIDVGYGQLDWKLRQHPQVISMERTNIRHLDPSSIEDKGEFATIDVSFISLRLVLPVVKNLLTSDGEIIALIKPQFEAGREEVKKHGVVKDLKVHKRVIEEILNFAQQNDLSIKGLTYSPITGPKGNIEFLAYFSLNKDLNQSLNIIEYIGEIVDKAHNDFSSKDTNS</sequence>
<comment type="caution">
    <text evidence="5">The sequence shown here is derived from an EMBL/GenBank/DDBJ whole genome shotgun (WGS) entry which is preliminary data.</text>
</comment>
<dbReference type="Gene3D" id="3.10.290.10">
    <property type="entry name" value="RNA-binding S4 domain"/>
    <property type="match status" value="1"/>
</dbReference>
<dbReference type="Pfam" id="PF01728">
    <property type="entry name" value="FtsJ"/>
    <property type="match status" value="1"/>
</dbReference>
<dbReference type="InterPro" id="IPR002942">
    <property type="entry name" value="S4_RNA-bd"/>
</dbReference>
<keyword evidence="6" id="KW-1185">Reference proteome</keyword>
<accession>A0ABS4KIL6</accession>
<evidence type="ECO:0000313" key="5">
    <source>
        <dbReference type="EMBL" id="MBP2027593.1"/>
    </source>
</evidence>
<dbReference type="PROSITE" id="PS50889">
    <property type="entry name" value="S4"/>
    <property type="match status" value="1"/>
</dbReference>
<evidence type="ECO:0000256" key="1">
    <source>
        <dbReference type="ARBA" id="ARBA00022884"/>
    </source>
</evidence>
<evidence type="ECO:0000259" key="4">
    <source>
        <dbReference type="SMART" id="SM00363"/>
    </source>
</evidence>
<dbReference type="InterPro" id="IPR036986">
    <property type="entry name" value="S4_RNA-bd_sf"/>
</dbReference>
<feature type="domain" description="RNA-binding S4" evidence="4">
    <location>
        <begin position="3"/>
        <end position="68"/>
    </location>
</feature>
<dbReference type="EMBL" id="JAGGLI010000013">
    <property type="protein sequence ID" value="MBP2027593.1"/>
    <property type="molecule type" value="Genomic_DNA"/>
</dbReference>
<evidence type="ECO:0000256" key="3">
    <source>
        <dbReference type="PROSITE-ProRule" id="PRU00182"/>
    </source>
</evidence>
<dbReference type="Gene3D" id="3.40.50.150">
    <property type="entry name" value="Vaccinia Virus protein VP39"/>
    <property type="match status" value="1"/>
</dbReference>
<dbReference type="GO" id="GO:0008168">
    <property type="term" value="F:methyltransferase activity"/>
    <property type="evidence" value="ECO:0007669"/>
    <property type="project" value="UniProtKB-KW"/>
</dbReference>
<dbReference type="EC" id="2.1.1.227" evidence="5"/>